<reference evidence="1 2" key="1">
    <citation type="submission" date="2018-09" db="EMBL/GenBank/DDBJ databases">
        <title>Cohnella cavernae sp. nov., isolated from a karst cave.</title>
        <authorList>
            <person name="Zhu H."/>
        </authorList>
    </citation>
    <scope>NUCLEOTIDE SEQUENCE [LARGE SCALE GENOMIC DNA]</scope>
    <source>
        <strain evidence="1 2">K2E09-144</strain>
    </source>
</reference>
<evidence type="ECO:0000313" key="2">
    <source>
        <dbReference type="Proteomes" id="UP000266340"/>
    </source>
</evidence>
<name>A0A398CGZ1_9BACL</name>
<evidence type="ECO:0008006" key="3">
    <source>
        <dbReference type="Google" id="ProtNLM"/>
    </source>
</evidence>
<comment type="caution">
    <text evidence="1">The sequence shown here is derived from an EMBL/GenBank/DDBJ whole genome shotgun (WGS) entry which is preliminary data.</text>
</comment>
<dbReference type="Proteomes" id="UP000266340">
    <property type="component" value="Unassembled WGS sequence"/>
</dbReference>
<protein>
    <recommendedName>
        <fullName evidence="3">DUF559 domain-containing protein</fullName>
    </recommendedName>
</protein>
<sequence length="158" mass="19039">MEENLDPQFETAHTNWMEKQRKSARGERRRRLSLPKGGNYAELQFLARIWWPAFGQFDNLHPEYEVRDFKDGYRYLDFALLLGGLHICIEIDPYGTHKRDIDRWKYNDNLIRHDHLVLDDWRILRFSLDHIQRHPRLCQQLLQQAIGKWGMAPSTPLR</sequence>
<dbReference type="RefSeq" id="WP_119150056.1">
    <property type="nucleotide sequence ID" value="NZ_QXJM01000039.1"/>
</dbReference>
<proteinExistence type="predicted"/>
<evidence type="ECO:0000313" key="1">
    <source>
        <dbReference type="EMBL" id="RIE02013.1"/>
    </source>
</evidence>
<organism evidence="1 2">
    <name type="scientific">Cohnella faecalis</name>
    <dbReference type="NCBI Taxonomy" id="2315694"/>
    <lineage>
        <taxon>Bacteria</taxon>
        <taxon>Bacillati</taxon>
        <taxon>Bacillota</taxon>
        <taxon>Bacilli</taxon>
        <taxon>Bacillales</taxon>
        <taxon>Paenibacillaceae</taxon>
        <taxon>Cohnella</taxon>
    </lineage>
</organism>
<dbReference type="EMBL" id="QXJM01000039">
    <property type="protein sequence ID" value="RIE02013.1"/>
    <property type="molecule type" value="Genomic_DNA"/>
</dbReference>
<dbReference type="AlphaFoldDB" id="A0A398CGZ1"/>
<gene>
    <name evidence="1" type="ORF">D3H35_14705</name>
</gene>
<keyword evidence="2" id="KW-1185">Reference proteome</keyword>
<accession>A0A398CGZ1</accession>
<dbReference type="OrthoDB" id="2677830at2"/>